<dbReference type="Proteomes" id="UP001147653">
    <property type="component" value="Unassembled WGS sequence"/>
</dbReference>
<protein>
    <submittedName>
        <fullName evidence="2">Uncharacterized protein</fullName>
    </submittedName>
</protein>
<keyword evidence="3" id="KW-1185">Reference proteome</keyword>
<dbReference type="RefSeq" id="WP_270023929.1">
    <property type="nucleotide sequence ID" value="NZ_JAPDDP010000006.1"/>
</dbReference>
<sequence length="103" mass="11157">MDRVSPTRLASYFGLVSTDTSSDPRRQPAKASTPLRVSAGLVAALVLAVLLDLADLFGDTLSGWLLRLASVWALVAAFSLVADHIAARAVRERRRWRDPPSSL</sequence>
<proteinExistence type="predicted"/>
<organism evidence="2 3">
    <name type="scientific">Solirubrobacter phytolaccae</name>
    <dbReference type="NCBI Taxonomy" id="1404360"/>
    <lineage>
        <taxon>Bacteria</taxon>
        <taxon>Bacillati</taxon>
        <taxon>Actinomycetota</taxon>
        <taxon>Thermoleophilia</taxon>
        <taxon>Solirubrobacterales</taxon>
        <taxon>Solirubrobacteraceae</taxon>
        <taxon>Solirubrobacter</taxon>
    </lineage>
</organism>
<keyword evidence="1" id="KW-1133">Transmembrane helix</keyword>
<keyword evidence="1" id="KW-0812">Transmembrane</keyword>
<evidence type="ECO:0000256" key="1">
    <source>
        <dbReference type="SAM" id="Phobius"/>
    </source>
</evidence>
<evidence type="ECO:0000313" key="3">
    <source>
        <dbReference type="Proteomes" id="UP001147653"/>
    </source>
</evidence>
<name>A0A9X3N7C0_9ACTN</name>
<evidence type="ECO:0000313" key="2">
    <source>
        <dbReference type="EMBL" id="MDA0179632.1"/>
    </source>
</evidence>
<feature type="transmembrane region" description="Helical" evidence="1">
    <location>
        <begin position="35"/>
        <end position="58"/>
    </location>
</feature>
<gene>
    <name evidence="2" type="ORF">OJ997_04935</name>
</gene>
<accession>A0A9X3N7C0</accession>
<comment type="caution">
    <text evidence="2">The sequence shown here is derived from an EMBL/GenBank/DDBJ whole genome shotgun (WGS) entry which is preliminary data.</text>
</comment>
<dbReference type="AlphaFoldDB" id="A0A9X3N7C0"/>
<keyword evidence="1" id="KW-0472">Membrane</keyword>
<dbReference type="EMBL" id="JAPDDP010000006">
    <property type="protein sequence ID" value="MDA0179632.1"/>
    <property type="molecule type" value="Genomic_DNA"/>
</dbReference>
<reference evidence="2" key="1">
    <citation type="submission" date="2022-10" db="EMBL/GenBank/DDBJ databases">
        <title>The WGS of Solirubrobacter phytolaccae KCTC 29190.</title>
        <authorList>
            <person name="Jiang Z."/>
        </authorList>
    </citation>
    <scope>NUCLEOTIDE SEQUENCE</scope>
    <source>
        <strain evidence="2">KCTC 29190</strain>
    </source>
</reference>
<feature type="transmembrane region" description="Helical" evidence="1">
    <location>
        <begin position="64"/>
        <end position="87"/>
    </location>
</feature>